<dbReference type="AlphaFoldDB" id="A0A177YB77"/>
<dbReference type="Proteomes" id="UP000077519">
    <property type="component" value="Unassembled WGS sequence"/>
</dbReference>
<proteinExistence type="predicted"/>
<name>A0A177YB77_9NOCA</name>
<protein>
    <submittedName>
        <fullName evidence="2">Uncharacterized protein</fullName>
    </submittedName>
</protein>
<feature type="region of interest" description="Disordered" evidence="1">
    <location>
        <begin position="280"/>
        <end position="308"/>
    </location>
</feature>
<evidence type="ECO:0000313" key="3">
    <source>
        <dbReference type="Proteomes" id="UP000077519"/>
    </source>
</evidence>
<evidence type="ECO:0000313" key="2">
    <source>
        <dbReference type="EMBL" id="OAK52776.1"/>
    </source>
</evidence>
<dbReference type="EMBL" id="LVHI01000023">
    <property type="protein sequence ID" value="OAK52776.1"/>
    <property type="molecule type" value="Genomic_DNA"/>
</dbReference>
<organism evidence="2 3">
    <name type="scientific">Rhodococcoides kyotonense</name>
    <dbReference type="NCBI Taxonomy" id="398843"/>
    <lineage>
        <taxon>Bacteria</taxon>
        <taxon>Bacillati</taxon>
        <taxon>Actinomycetota</taxon>
        <taxon>Actinomycetes</taxon>
        <taxon>Mycobacteriales</taxon>
        <taxon>Nocardiaceae</taxon>
        <taxon>Rhodococcoides</taxon>
    </lineage>
</organism>
<sequence length="308" mass="34983">MRLRDDRKHLLQRHAVRDDRRRRGDHGNHLLLRLRERRRVHRELRRRRGIHRRRHRDDRPVLRRDDPDDHPVRGAPNETASRPGSDEEASSRETGEVRPGREPDGDRPGREPDGDRPGREPDGDRPGQEPDGCRPDEVHPVPDEARAVPPERTSTGCYRREAPSGPASGRERRASELPDVLLHAIQPTLRAPEERVPQVRTATVQPDEPGSGGAPTSAPGWMQPVPRGQPVSALQVLRESAPQVLRARTEPDGVPAWGRDAVHRALRRCWAWVHPSYDRCPKGRPTSRTETTHGYDALPAPRPWTMQI</sequence>
<gene>
    <name evidence="2" type="ORF">A3K89_08355</name>
</gene>
<evidence type="ECO:0000256" key="1">
    <source>
        <dbReference type="SAM" id="MobiDB-lite"/>
    </source>
</evidence>
<accession>A0A177YB77</accession>
<feature type="compositionally biased region" description="Basic and acidic residues" evidence="1">
    <location>
        <begin position="57"/>
        <end position="72"/>
    </location>
</feature>
<keyword evidence="3" id="KW-1185">Reference proteome</keyword>
<comment type="caution">
    <text evidence="2">The sequence shown here is derived from an EMBL/GenBank/DDBJ whole genome shotgun (WGS) entry which is preliminary data.</text>
</comment>
<feature type="compositionally biased region" description="Basic and acidic residues" evidence="1">
    <location>
        <begin position="89"/>
        <end position="146"/>
    </location>
</feature>
<reference evidence="2 3" key="1">
    <citation type="submission" date="2016-03" db="EMBL/GenBank/DDBJ databases">
        <title>Genome sequence of Rhodococcus kyotonensis KB10.</title>
        <authorList>
            <person name="Jeong H."/>
            <person name="Hong C.E."/>
            <person name="Jo S.H."/>
            <person name="Park J.M."/>
        </authorList>
    </citation>
    <scope>NUCLEOTIDE SEQUENCE [LARGE SCALE GENOMIC DNA]</scope>
    <source>
        <strain evidence="2 3">KB10</strain>
    </source>
</reference>
<feature type="region of interest" description="Disordered" evidence="1">
    <location>
        <begin position="202"/>
        <end position="227"/>
    </location>
</feature>
<feature type="region of interest" description="Disordered" evidence="1">
    <location>
        <begin position="51"/>
        <end position="173"/>
    </location>
</feature>